<accession>W7F685</accession>
<evidence type="ECO:0000256" key="1">
    <source>
        <dbReference type="SAM" id="Coils"/>
    </source>
</evidence>
<gene>
    <name evidence="2" type="ORF">COCVIDRAFT_87777</name>
</gene>
<dbReference type="HOGENOM" id="CLU_834205_0_0_1"/>
<name>W7F685_BIPV3</name>
<evidence type="ECO:0000313" key="3">
    <source>
        <dbReference type="Proteomes" id="UP000054337"/>
    </source>
</evidence>
<proteinExistence type="predicted"/>
<organism evidence="2 3">
    <name type="scientific">Bipolaris victoriae (strain FI3)</name>
    <name type="common">Victoria blight of oats agent</name>
    <name type="synonym">Cochliobolus victoriae</name>
    <dbReference type="NCBI Taxonomy" id="930091"/>
    <lineage>
        <taxon>Eukaryota</taxon>
        <taxon>Fungi</taxon>
        <taxon>Dikarya</taxon>
        <taxon>Ascomycota</taxon>
        <taxon>Pezizomycotina</taxon>
        <taxon>Dothideomycetes</taxon>
        <taxon>Pleosporomycetidae</taxon>
        <taxon>Pleosporales</taxon>
        <taxon>Pleosporineae</taxon>
        <taxon>Pleosporaceae</taxon>
        <taxon>Bipolaris</taxon>
    </lineage>
</organism>
<keyword evidence="3" id="KW-1185">Reference proteome</keyword>
<dbReference type="RefSeq" id="XP_014561040.1">
    <property type="nucleotide sequence ID" value="XM_014705554.1"/>
</dbReference>
<reference evidence="2 3" key="1">
    <citation type="journal article" date="2013" name="PLoS Genet.">
        <title>Comparative genome structure, secondary metabolite, and effector coding capacity across Cochliobolus pathogens.</title>
        <authorList>
            <person name="Condon B.J."/>
            <person name="Leng Y."/>
            <person name="Wu D."/>
            <person name="Bushley K.E."/>
            <person name="Ohm R.A."/>
            <person name="Otillar R."/>
            <person name="Martin J."/>
            <person name="Schackwitz W."/>
            <person name="Grimwood J."/>
            <person name="MohdZainudin N."/>
            <person name="Xue C."/>
            <person name="Wang R."/>
            <person name="Manning V.A."/>
            <person name="Dhillon B."/>
            <person name="Tu Z.J."/>
            <person name="Steffenson B.J."/>
            <person name="Salamov A."/>
            <person name="Sun H."/>
            <person name="Lowry S."/>
            <person name="LaButti K."/>
            <person name="Han J."/>
            <person name="Copeland A."/>
            <person name="Lindquist E."/>
            <person name="Barry K."/>
            <person name="Schmutz J."/>
            <person name="Baker S.E."/>
            <person name="Ciuffetti L.M."/>
            <person name="Grigoriev I.V."/>
            <person name="Zhong S."/>
            <person name="Turgeon B.G."/>
        </authorList>
    </citation>
    <scope>NUCLEOTIDE SEQUENCE [LARGE SCALE GENOMIC DNA]</scope>
    <source>
        <strain evidence="2 3">FI3</strain>
    </source>
</reference>
<feature type="coiled-coil region" evidence="1">
    <location>
        <begin position="24"/>
        <end position="58"/>
    </location>
</feature>
<dbReference type="AlphaFoldDB" id="W7F685"/>
<protein>
    <submittedName>
        <fullName evidence="2">Uncharacterized protein</fullName>
    </submittedName>
</protein>
<dbReference type="OrthoDB" id="3545916at2759"/>
<dbReference type="GeneID" id="26258745"/>
<evidence type="ECO:0000313" key="2">
    <source>
        <dbReference type="EMBL" id="EUN31462.1"/>
    </source>
</evidence>
<dbReference type="Proteomes" id="UP000054337">
    <property type="component" value="Unassembled WGS sequence"/>
</dbReference>
<sequence length="348" mass="39546">MELAASHAQCQSLGKRQAVSNAKLRESLQNLAISQDEAQSLRTQMQALQKEMLAQLSKVEVISDETFARDFHILASLVKSLSLSVQSAQDVDVVEVLDPILPLNHVAKHHWDTRARKKDYIEAWIWSFLIMMVFEHPFSFWGSSRALYDNWKLTFGESVENDWPEPTPKSENWRRTTTEELVGRIGRETVTSGQIHGGRHRHDKHAQKMQTSVLKTRERVANTISAHLTIIEPNCELSHISDIVDRAFALALDISIQPSRIQFTWPEVGDDFEVDHMSPIPDRNGQDIDGGVVAFIVNPGLTRWGDARGQNFEKCHEIVPSLVQLEPVQAQRRSLRSCVKIKQERGYA</sequence>
<dbReference type="EMBL" id="KI968699">
    <property type="protein sequence ID" value="EUN31462.1"/>
    <property type="molecule type" value="Genomic_DNA"/>
</dbReference>
<keyword evidence="1" id="KW-0175">Coiled coil</keyword>